<feature type="compositionally biased region" description="Basic and acidic residues" evidence="2">
    <location>
        <begin position="370"/>
        <end position="386"/>
    </location>
</feature>
<gene>
    <name evidence="3" type="ORF">LBV24_07410</name>
</gene>
<dbReference type="Pfam" id="PF11751">
    <property type="entry name" value="PorP_SprF"/>
    <property type="match status" value="1"/>
</dbReference>
<feature type="region of interest" description="Disordered" evidence="2">
    <location>
        <begin position="315"/>
        <end position="386"/>
    </location>
</feature>
<comment type="caution">
    <text evidence="3">The sequence shown here is derived from an EMBL/GenBank/DDBJ whole genome shotgun (WGS) entry which is preliminary data.</text>
</comment>
<dbReference type="InterPro" id="IPR050972">
    <property type="entry name" value="SDr-like"/>
</dbReference>
<organism evidence="3 4">
    <name type="scientific">Winogradskyella vincentii</name>
    <dbReference type="NCBI Taxonomy" id="2877122"/>
    <lineage>
        <taxon>Bacteria</taxon>
        <taxon>Pseudomonadati</taxon>
        <taxon>Bacteroidota</taxon>
        <taxon>Flavobacteriia</taxon>
        <taxon>Flavobacteriales</taxon>
        <taxon>Flavobacteriaceae</taxon>
        <taxon>Winogradskyella</taxon>
    </lineage>
</organism>
<name>A0ABS7XZF2_9FLAO</name>
<accession>A0ABS7XZF2</accession>
<sequence>MTPIILIIILFSVQFTIAQEEDGVVALNLPVRNSLTFNKYIINPTFSFVREQSKFISLYNKREWVQFEDAPLTYMAGYSGRFGENIGAGVSVFQQNFGVLTTFGGILNFAYNARVSRMNNLTFGLNIGAYSSGINTSNVVTNFSDPSLNNVPSNFILTTSPGINYGTEFFDFGVSVNNLVSYNLQTSEMIEDNPEQGIQAHAMYTGYMQSRGFFDNAKFSALVRSEFRSEETIVSGIAMVTVPKGIWAQVGYNSVFGPSAGLGLNITTQIAIEYNFETTVGDLNNFGPSHDITLAYRFKENKNYYYSGDDEISGLISTEPRRGRSRTASASRRRKTNTTSKKATTAKPVAIVKSSEETINQENTSVQGEQDAKLLEEQRAKEEAETQAKLLAEQKAKEEAEAQAKRLAEQKAKEEAETQAKLLAEQKAKEEAEAQAKLLAEQKAKEEAETQAKLLAEQKAKEEAEAQSILIAEQKAKEEAEAQAKLLAEQKAKEEAETQAKLLAEQKAKEEAEAQAKLLEEQKAKDEAEAKLLEEQKAEKELITNPKDEFGKTMLGMDSIVEATKKEQDKLLSDYNAIIEIKDEDLKALKEENDLSEQGITVAPRPFKSVTVENNKLNAIKADLDRIIEDQNKKIEDLKSLYEEQTKIGDTLTNETVLLFYRKKIKRLEAEQLQALETKQQLEARLETIRVATEFEKRRRIVRAAYDNEEERYAQDRATLKTIKSITSLSDTPYSENDFDFGENQGNSIKILKNINNVESGFYLVLAVHSNITKRNDFVTKVIASGRQDVDFFYDVSTSKYYIYTDKFNSLQEANEALNKKGTRPYNINMSLMKIEN</sequence>
<dbReference type="RefSeq" id="WP_224477961.1">
    <property type="nucleotide sequence ID" value="NZ_JAIUJS010000003.1"/>
</dbReference>
<evidence type="ECO:0000313" key="4">
    <source>
        <dbReference type="Proteomes" id="UP001198402"/>
    </source>
</evidence>
<feature type="compositionally biased region" description="Polar residues" evidence="2">
    <location>
        <begin position="357"/>
        <end position="368"/>
    </location>
</feature>
<evidence type="ECO:0000256" key="2">
    <source>
        <dbReference type="SAM" id="MobiDB-lite"/>
    </source>
</evidence>
<keyword evidence="4" id="KW-1185">Reference proteome</keyword>
<protein>
    <submittedName>
        <fullName evidence="3">PorP/SprF family type IX secretion system membrane protein</fullName>
    </submittedName>
</protein>
<proteinExistence type="predicted"/>
<evidence type="ECO:0000313" key="3">
    <source>
        <dbReference type="EMBL" id="MCA0153038.1"/>
    </source>
</evidence>
<keyword evidence="1" id="KW-0175">Coiled coil</keyword>
<dbReference type="Proteomes" id="UP001198402">
    <property type="component" value="Unassembled WGS sequence"/>
</dbReference>
<feature type="compositionally biased region" description="Low complexity" evidence="2">
    <location>
        <begin position="337"/>
        <end position="347"/>
    </location>
</feature>
<dbReference type="PANTHER" id="PTHR34403">
    <property type="entry name" value="TOL-PAL SYSTEM PROTEIN TOLA"/>
    <property type="match status" value="1"/>
</dbReference>
<feature type="coiled-coil region" evidence="1">
    <location>
        <begin position="621"/>
        <end position="685"/>
    </location>
</feature>
<evidence type="ECO:0000256" key="1">
    <source>
        <dbReference type="SAM" id="Coils"/>
    </source>
</evidence>
<reference evidence="4" key="1">
    <citation type="submission" date="2023-07" db="EMBL/GenBank/DDBJ databases">
        <authorList>
            <person name="Yue Y."/>
        </authorList>
    </citation>
    <scope>NUCLEOTIDE SEQUENCE [LARGE SCALE GENOMIC DNA]</scope>
    <source>
        <strain evidence="4">2Y89</strain>
    </source>
</reference>
<dbReference type="NCBIfam" id="TIGR03519">
    <property type="entry name" value="T9SS_PorP_fam"/>
    <property type="match status" value="1"/>
</dbReference>
<dbReference type="InterPro" id="IPR019861">
    <property type="entry name" value="PorP/SprF_Bacteroidetes"/>
</dbReference>
<dbReference type="PANTHER" id="PTHR34403:SF8">
    <property type="entry name" value="TOL-PAL SYSTEM PROTEIN TOLA"/>
    <property type="match status" value="1"/>
</dbReference>
<dbReference type="EMBL" id="JAIUJS010000003">
    <property type="protein sequence ID" value="MCA0153038.1"/>
    <property type="molecule type" value="Genomic_DNA"/>
</dbReference>